<feature type="region of interest" description="Disordered" evidence="2">
    <location>
        <begin position="1"/>
        <end position="36"/>
    </location>
</feature>
<evidence type="ECO:0000259" key="3">
    <source>
        <dbReference type="Pfam" id="PF04195"/>
    </source>
</evidence>
<feature type="domain" description="Transposase (putative) gypsy type" evidence="3">
    <location>
        <begin position="120"/>
        <end position="188"/>
    </location>
</feature>
<dbReference type="EMBL" id="CM016555">
    <property type="protein sequence ID" value="TKW19952.1"/>
    <property type="molecule type" value="Genomic_DNA"/>
</dbReference>
<feature type="region of interest" description="Disordered" evidence="2">
    <location>
        <begin position="48"/>
        <end position="69"/>
    </location>
</feature>
<dbReference type="PANTHER" id="PTHR31099">
    <property type="entry name" value="OS06G0165300 PROTEIN"/>
    <property type="match status" value="1"/>
</dbReference>
<accession>A0A4U6UVX2</accession>
<evidence type="ECO:0000313" key="4">
    <source>
        <dbReference type="EMBL" id="TKW19952.1"/>
    </source>
</evidence>
<evidence type="ECO:0000313" key="5">
    <source>
        <dbReference type="Proteomes" id="UP000298652"/>
    </source>
</evidence>
<proteinExistence type="predicted"/>
<feature type="compositionally biased region" description="Basic residues" evidence="2">
    <location>
        <begin position="8"/>
        <end position="18"/>
    </location>
</feature>
<protein>
    <recommendedName>
        <fullName evidence="3">Transposase (putative) gypsy type domain-containing protein</fullName>
    </recommendedName>
</protein>
<dbReference type="OMA" id="YHFRARD"/>
<feature type="compositionally biased region" description="Low complexity" evidence="2">
    <location>
        <begin position="24"/>
        <end position="35"/>
    </location>
</feature>
<dbReference type="Proteomes" id="UP000298652">
    <property type="component" value="Chromosome 4"/>
</dbReference>
<dbReference type="PANTHER" id="PTHR31099:SF19">
    <property type="entry name" value="AMINOTRANSFERASE-LIKE PLANT MOBILE DOMAIN-CONTAINING PROTEIN"/>
    <property type="match status" value="1"/>
</dbReference>
<feature type="compositionally biased region" description="Low complexity" evidence="2">
    <location>
        <begin position="372"/>
        <end position="382"/>
    </location>
</feature>
<feature type="region of interest" description="Disordered" evidence="2">
    <location>
        <begin position="329"/>
        <end position="351"/>
    </location>
</feature>
<dbReference type="InterPro" id="IPR007321">
    <property type="entry name" value="Transposase_28"/>
</dbReference>
<dbReference type="Pfam" id="PF04195">
    <property type="entry name" value="Transposase_28"/>
    <property type="match status" value="1"/>
</dbReference>
<feature type="coiled-coil region" evidence="1">
    <location>
        <begin position="446"/>
        <end position="484"/>
    </location>
</feature>
<feature type="compositionally biased region" description="Low complexity" evidence="2">
    <location>
        <begin position="329"/>
        <end position="339"/>
    </location>
</feature>
<evidence type="ECO:0000256" key="2">
    <source>
        <dbReference type="SAM" id="MobiDB-lite"/>
    </source>
</evidence>
<gene>
    <name evidence="4" type="ORF">SEVIR_4G053601v2</name>
</gene>
<dbReference type="Gramene" id="TKW19952">
    <property type="protein sequence ID" value="TKW19952"/>
    <property type="gene ID" value="SEVIR_4G053601v2"/>
</dbReference>
<feature type="region of interest" description="Disordered" evidence="2">
    <location>
        <begin position="285"/>
        <end position="312"/>
    </location>
</feature>
<feature type="region of interest" description="Disordered" evidence="2">
    <location>
        <begin position="365"/>
        <end position="399"/>
    </location>
</feature>
<organism evidence="4 5">
    <name type="scientific">Setaria viridis</name>
    <name type="common">Green bristlegrass</name>
    <name type="synonym">Setaria italica subsp. viridis</name>
    <dbReference type="NCBI Taxonomy" id="4556"/>
    <lineage>
        <taxon>Eukaryota</taxon>
        <taxon>Viridiplantae</taxon>
        <taxon>Streptophyta</taxon>
        <taxon>Embryophyta</taxon>
        <taxon>Tracheophyta</taxon>
        <taxon>Spermatophyta</taxon>
        <taxon>Magnoliopsida</taxon>
        <taxon>Liliopsida</taxon>
        <taxon>Poales</taxon>
        <taxon>Poaceae</taxon>
        <taxon>PACMAD clade</taxon>
        <taxon>Panicoideae</taxon>
        <taxon>Panicodae</taxon>
        <taxon>Paniceae</taxon>
        <taxon>Cenchrinae</taxon>
        <taxon>Setaria</taxon>
    </lineage>
</organism>
<name>A0A4U6UVX2_SETVI</name>
<dbReference type="AlphaFoldDB" id="A0A4U6UVX2"/>
<sequence>MMLPLHEKTKRPTVRRPITHAMPSSSTTAHSSSSSVQIIDNIPARAPDATAVDTSDSGDDGVGGGGSAPSWPAAERIASSFRSQKALDALCKKHGVDTREFAPLLSGGRRACSPPPAGAVCVYADALEAGMRVPLHPFFGEVLSHFGVAPSQLAPNCWRVMAAFVALSRSAGVRPPPVAVFRHFFSLRVTKVKGQYYFAGRDTAVALFTGLPDSIKGWKEGFFFLKSSSAPWPCPVLWGEPTKKSTADPVLTSEEKRMVEELLRVRGTAAIDVRTYVSEGNFAAGTTIPGAPKPPPPSSPRHATAGAKGMDPSTYAMMQNMRAEKAAAAAPKVAVKSEPGGSDAPDWAPSIGKKRKLAEDNAKEGLCGAGPPGFASAAPGFSTRRDRKPLQHAPDRHDGDTVDWEAARQLLQGIVTPARERAFLVANPFNVIASGYVATLQAANYVTASLGQALKLQEELEKAKAELAEVKKAAAAEVESAKAAAVQEFLGSGEHERRLVEEALMGYERGMEDMKRVALGLRPDIDPARLSVPPGGFR</sequence>
<evidence type="ECO:0000256" key="1">
    <source>
        <dbReference type="SAM" id="Coils"/>
    </source>
</evidence>
<reference evidence="4" key="1">
    <citation type="submission" date="2019-03" db="EMBL/GenBank/DDBJ databases">
        <title>WGS assembly of Setaria viridis.</title>
        <authorList>
            <person name="Huang P."/>
            <person name="Jenkins J."/>
            <person name="Grimwood J."/>
            <person name="Barry K."/>
            <person name="Healey A."/>
            <person name="Mamidi S."/>
            <person name="Sreedasyam A."/>
            <person name="Shu S."/>
            <person name="Feldman M."/>
            <person name="Wu J."/>
            <person name="Yu Y."/>
            <person name="Chen C."/>
            <person name="Johnson J."/>
            <person name="Rokhsar D."/>
            <person name="Baxter I."/>
            <person name="Schmutz J."/>
            <person name="Brutnell T."/>
            <person name="Kellogg E."/>
        </authorList>
    </citation>
    <scope>NUCLEOTIDE SEQUENCE [LARGE SCALE GENOMIC DNA]</scope>
</reference>
<keyword evidence="5" id="KW-1185">Reference proteome</keyword>
<keyword evidence="1" id="KW-0175">Coiled coil</keyword>